<keyword evidence="2" id="KW-0472">Membrane</keyword>
<evidence type="ECO:0000256" key="1">
    <source>
        <dbReference type="SAM" id="MobiDB-lite"/>
    </source>
</evidence>
<accession>A0A8D9FIH9</accession>
<feature type="compositionally biased region" description="Polar residues" evidence="1">
    <location>
        <begin position="13"/>
        <end position="22"/>
    </location>
</feature>
<keyword evidence="2" id="KW-0812">Transmembrane</keyword>
<keyword evidence="2" id="KW-1133">Transmembrane helix</keyword>
<feature type="transmembrane region" description="Helical" evidence="2">
    <location>
        <begin position="62"/>
        <end position="83"/>
    </location>
</feature>
<evidence type="ECO:0000313" key="3">
    <source>
        <dbReference type="EMBL" id="CAG6791531.1"/>
    </source>
</evidence>
<dbReference type="EMBL" id="HBUF01676647">
    <property type="protein sequence ID" value="CAG6791537.1"/>
    <property type="molecule type" value="Transcribed_RNA"/>
</dbReference>
<evidence type="ECO:0000256" key="2">
    <source>
        <dbReference type="SAM" id="Phobius"/>
    </source>
</evidence>
<dbReference type="EMBL" id="HBUF01061386">
    <property type="protein sequence ID" value="CAG6625998.1"/>
    <property type="molecule type" value="Transcribed_RNA"/>
</dbReference>
<dbReference type="AlphaFoldDB" id="A0A8D9FIH9"/>
<dbReference type="EMBL" id="HBUF01676645">
    <property type="protein sequence ID" value="CAG6791533.1"/>
    <property type="molecule type" value="Transcribed_RNA"/>
</dbReference>
<feature type="region of interest" description="Disordered" evidence="1">
    <location>
        <begin position="1"/>
        <end position="22"/>
    </location>
</feature>
<protein>
    <submittedName>
        <fullName evidence="3">Uncharacterized protein</fullName>
    </submittedName>
</protein>
<dbReference type="EMBL" id="HBUF01676646">
    <property type="protein sequence ID" value="CAG6791535.1"/>
    <property type="molecule type" value="Transcribed_RNA"/>
</dbReference>
<organism evidence="3">
    <name type="scientific">Cacopsylla melanoneura</name>
    <dbReference type="NCBI Taxonomy" id="428564"/>
    <lineage>
        <taxon>Eukaryota</taxon>
        <taxon>Metazoa</taxon>
        <taxon>Ecdysozoa</taxon>
        <taxon>Arthropoda</taxon>
        <taxon>Hexapoda</taxon>
        <taxon>Insecta</taxon>
        <taxon>Pterygota</taxon>
        <taxon>Neoptera</taxon>
        <taxon>Paraneoptera</taxon>
        <taxon>Hemiptera</taxon>
        <taxon>Sternorrhyncha</taxon>
        <taxon>Psylloidea</taxon>
        <taxon>Psyllidae</taxon>
        <taxon>Psyllinae</taxon>
        <taxon>Cacopsylla</taxon>
    </lineage>
</organism>
<dbReference type="EMBL" id="HBUF01061387">
    <property type="protein sequence ID" value="CAG6626000.1"/>
    <property type="molecule type" value="Transcribed_RNA"/>
</dbReference>
<dbReference type="EMBL" id="HBUF01676644">
    <property type="protein sequence ID" value="CAG6791531.1"/>
    <property type="molecule type" value="Transcribed_RNA"/>
</dbReference>
<name>A0A8D9FIH9_9HEMI</name>
<proteinExistence type="predicted"/>
<sequence length="121" mass="14344">MEDNWRKQPRLKPQSTDPSMEGTSHFIFSMRECRCMCMRTPCTVWSDLLEHLCCWPVMTKRMVLLSMLLIHLVCPMATLAVPLERPNKMPKQKLKNCDYPLSPWNSLQRRRPELSMLFTMN</sequence>
<reference evidence="3" key="1">
    <citation type="submission" date="2021-05" db="EMBL/GenBank/DDBJ databases">
        <authorList>
            <person name="Alioto T."/>
            <person name="Alioto T."/>
            <person name="Gomez Garrido J."/>
        </authorList>
    </citation>
    <scope>NUCLEOTIDE SEQUENCE</scope>
</reference>